<name>A0ABP8QGE7_9BACT</name>
<gene>
    <name evidence="1" type="ORF">GCM10023172_22100</name>
</gene>
<dbReference type="EMBL" id="BAABGQ010000006">
    <property type="protein sequence ID" value="GAA4500961.1"/>
    <property type="molecule type" value="Genomic_DNA"/>
</dbReference>
<comment type="caution">
    <text evidence="1">The sequence shown here is derived from an EMBL/GenBank/DDBJ whole genome shotgun (WGS) entry which is preliminary data.</text>
</comment>
<organism evidence="1 2">
    <name type="scientific">Hymenobacter ginsengisoli</name>
    <dbReference type="NCBI Taxonomy" id="1051626"/>
    <lineage>
        <taxon>Bacteria</taxon>
        <taxon>Pseudomonadati</taxon>
        <taxon>Bacteroidota</taxon>
        <taxon>Cytophagia</taxon>
        <taxon>Cytophagales</taxon>
        <taxon>Hymenobacteraceae</taxon>
        <taxon>Hymenobacter</taxon>
    </lineage>
</organism>
<evidence type="ECO:0000313" key="2">
    <source>
        <dbReference type="Proteomes" id="UP001501243"/>
    </source>
</evidence>
<proteinExistence type="predicted"/>
<evidence type="ECO:0000313" key="1">
    <source>
        <dbReference type="EMBL" id="GAA4500961.1"/>
    </source>
</evidence>
<accession>A0ABP8QGE7</accession>
<keyword evidence="2" id="KW-1185">Reference proteome</keyword>
<reference evidence="2" key="1">
    <citation type="journal article" date="2019" name="Int. J. Syst. Evol. Microbiol.">
        <title>The Global Catalogue of Microorganisms (GCM) 10K type strain sequencing project: providing services to taxonomists for standard genome sequencing and annotation.</title>
        <authorList>
            <consortium name="The Broad Institute Genomics Platform"/>
            <consortium name="The Broad Institute Genome Sequencing Center for Infectious Disease"/>
            <person name="Wu L."/>
            <person name="Ma J."/>
        </authorList>
    </citation>
    <scope>NUCLEOTIDE SEQUENCE [LARGE SCALE GENOMIC DNA]</scope>
    <source>
        <strain evidence="2">JCM 17841</strain>
    </source>
</reference>
<dbReference type="Proteomes" id="UP001501243">
    <property type="component" value="Unassembled WGS sequence"/>
</dbReference>
<sequence length="407" mass="44329">MATAASKTPAAGISQVRVFVDASTGMRGFMHPNAPGETGSQFQRSITELLSNINDQRASNTAAPAYYFVEESTAKNPNALRPTTYAELSNTVSTGIQNPALGTEMPNMLREILKLQKGKPGTVSVVISDFIYAPPDAKQTWKVKTDVKDALNEAPASDLAISIFAGTSEFRDKFFPGNRTHFQVLKGSRLPYYVWVLGQPAAVAAATPWLKPLMGNDFERVSFNTLAPPAAVFEHFGNVGEWYVDKTGSRQTQPLTLHFTKSLSRQEPAEFVLGLDLSNAPAAEAASLPKQLQLDDAGTGAILAKVWAARDEPKAPRSPALPTYTHLARVHLERLPGRKAATVRLVLPRTQPTWVTKYTTLNDSNIAAQGPKTFLLSEVLQGVQDYYDQQPAGREVWALPVQLQPAD</sequence>
<protein>
    <recommendedName>
        <fullName evidence="3">VWA domain-containing protein</fullName>
    </recommendedName>
</protein>
<evidence type="ECO:0008006" key="3">
    <source>
        <dbReference type="Google" id="ProtNLM"/>
    </source>
</evidence>